<dbReference type="RefSeq" id="WP_062253663.1">
    <property type="nucleotide sequence ID" value="NZ_CP014229.1"/>
</dbReference>
<dbReference type="InterPro" id="IPR006750">
    <property type="entry name" value="YdcZ"/>
</dbReference>
<dbReference type="Proteomes" id="UP000069241">
    <property type="component" value="Chromosome"/>
</dbReference>
<gene>
    <name evidence="2" type="ORF">AXF13_12360</name>
</gene>
<feature type="transmembrane region" description="Helical" evidence="1">
    <location>
        <begin position="65"/>
        <end position="85"/>
    </location>
</feature>
<keyword evidence="3" id="KW-1185">Reference proteome</keyword>
<proteinExistence type="predicted"/>
<feature type="transmembrane region" description="Helical" evidence="1">
    <location>
        <begin position="35"/>
        <end position="53"/>
    </location>
</feature>
<dbReference type="STRING" id="44742.AXF13_12360"/>
<dbReference type="AlphaFoldDB" id="A0A0X8JLM5"/>
<evidence type="ECO:0000313" key="3">
    <source>
        <dbReference type="Proteomes" id="UP000069241"/>
    </source>
</evidence>
<feature type="transmembrane region" description="Helical" evidence="1">
    <location>
        <begin position="91"/>
        <end position="111"/>
    </location>
</feature>
<name>A0A0X8JLM5_9BACT</name>
<evidence type="ECO:0000313" key="2">
    <source>
        <dbReference type="EMBL" id="AMD90852.1"/>
    </source>
</evidence>
<dbReference type="KEGG" id="dfi:AXF13_12360"/>
<dbReference type="PANTHER" id="PTHR34821">
    <property type="entry name" value="INNER MEMBRANE PROTEIN YDCZ"/>
    <property type="match status" value="1"/>
</dbReference>
<organism evidence="2 3">
    <name type="scientific">Desulfovibrio fairfieldensis</name>
    <dbReference type="NCBI Taxonomy" id="44742"/>
    <lineage>
        <taxon>Bacteria</taxon>
        <taxon>Pseudomonadati</taxon>
        <taxon>Thermodesulfobacteriota</taxon>
        <taxon>Desulfovibrionia</taxon>
        <taxon>Desulfovibrionales</taxon>
        <taxon>Desulfovibrionaceae</taxon>
        <taxon>Desulfovibrio</taxon>
    </lineage>
</organism>
<dbReference type="EMBL" id="CP014229">
    <property type="protein sequence ID" value="AMD90852.1"/>
    <property type="molecule type" value="Genomic_DNA"/>
</dbReference>
<dbReference type="PANTHER" id="PTHR34821:SF2">
    <property type="entry name" value="INNER MEMBRANE PROTEIN YDCZ"/>
    <property type="match status" value="1"/>
</dbReference>
<keyword evidence="1" id="KW-1133">Transmembrane helix</keyword>
<sequence>MLYILLMLLAGCMIAMQSPINAALSRTVGVLESSLISFAVGTLFLALAVFFFGRGQLPRVTETPPWQWIGGILGAVMVLNTIIAVPRIGVLTTVLAMIFGNLVMAAVIDNFGWFGLPVTPFGWRRLAGFALVLAGLLLVFRR</sequence>
<feature type="transmembrane region" description="Helical" evidence="1">
    <location>
        <begin position="123"/>
        <end position="140"/>
    </location>
</feature>
<dbReference type="GO" id="GO:0005886">
    <property type="term" value="C:plasma membrane"/>
    <property type="evidence" value="ECO:0007669"/>
    <property type="project" value="TreeGrafter"/>
</dbReference>
<reference evidence="3" key="1">
    <citation type="submission" date="2016-02" db="EMBL/GenBank/DDBJ databases">
        <authorList>
            <person name="Holder M.E."/>
            <person name="Ajami N.J."/>
            <person name="Petrosino J.F."/>
        </authorList>
    </citation>
    <scope>NUCLEOTIDE SEQUENCE [LARGE SCALE GENOMIC DNA]</scope>
    <source>
        <strain evidence="3">CCUG 45958</strain>
    </source>
</reference>
<accession>A0A0X8JLM5</accession>
<protein>
    <submittedName>
        <fullName evidence="2">Uncharacterized protein</fullName>
    </submittedName>
</protein>
<dbReference type="Pfam" id="PF04657">
    <property type="entry name" value="DMT_YdcZ"/>
    <property type="match status" value="1"/>
</dbReference>
<keyword evidence="1" id="KW-0812">Transmembrane</keyword>
<evidence type="ECO:0000256" key="1">
    <source>
        <dbReference type="SAM" id="Phobius"/>
    </source>
</evidence>
<keyword evidence="1" id="KW-0472">Membrane</keyword>